<dbReference type="Proteomes" id="UP000183832">
    <property type="component" value="Unassembled WGS sequence"/>
</dbReference>
<reference evidence="1 2" key="1">
    <citation type="submission" date="2015-04" db="EMBL/GenBank/DDBJ databases">
        <authorList>
            <person name="Syromyatnikov M.Y."/>
            <person name="Popov V.N."/>
        </authorList>
    </citation>
    <scope>NUCLEOTIDE SEQUENCE [LARGE SCALE GENOMIC DNA]</scope>
</reference>
<proteinExistence type="predicted"/>
<sequence>MKKKLFPFYHSRDTKSMKDLNCGPLKGNISRYQRGKCLRCDPKPDIIKASVTETKIGEKSEADLKNFRSLETGKAYLGAFALKESYLHLILQCNSKQVRHGSKR</sequence>
<organism evidence="1 2">
    <name type="scientific">Clunio marinus</name>
    <dbReference type="NCBI Taxonomy" id="568069"/>
    <lineage>
        <taxon>Eukaryota</taxon>
        <taxon>Metazoa</taxon>
        <taxon>Ecdysozoa</taxon>
        <taxon>Arthropoda</taxon>
        <taxon>Hexapoda</taxon>
        <taxon>Insecta</taxon>
        <taxon>Pterygota</taxon>
        <taxon>Neoptera</taxon>
        <taxon>Endopterygota</taxon>
        <taxon>Diptera</taxon>
        <taxon>Nematocera</taxon>
        <taxon>Chironomoidea</taxon>
        <taxon>Chironomidae</taxon>
        <taxon>Clunio</taxon>
    </lineage>
</organism>
<evidence type="ECO:0000313" key="1">
    <source>
        <dbReference type="EMBL" id="CRK87145.1"/>
    </source>
</evidence>
<dbReference type="EMBL" id="CVRI01000004">
    <property type="protein sequence ID" value="CRK87145.1"/>
    <property type="molecule type" value="Genomic_DNA"/>
</dbReference>
<name>A0A1J1HLN7_9DIPT</name>
<gene>
    <name evidence="1" type="ORF">CLUMA_CG000954</name>
</gene>
<keyword evidence="2" id="KW-1185">Reference proteome</keyword>
<evidence type="ECO:0000313" key="2">
    <source>
        <dbReference type="Proteomes" id="UP000183832"/>
    </source>
</evidence>
<accession>A0A1J1HLN7</accession>
<dbReference type="AlphaFoldDB" id="A0A1J1HLN7"/>
<protein>
    <submittedName>
        <fullName evidence="1">CLUMA_CG000954, isoform A</fullName>
    </submittedName>
</protein>